<gene>
    <name evidence="3" type="ORF">BU14_0313s0005</name>
</gene>
<dbReference type="Proteomes" id="UP000218209">
    <property type="component" value="Unassembled WGS sequence"/>
</dbReference>
<sequence>MEAFIPPGSASLLRCSRLPLRRARTATPPGVAAPPPPRRGLTMMAKRAKPPPSTAPKGPADRNKREISSIMKESGFTPRTATSDLEERFNRPSSSADAPGPTLYERVAGLVGADTLAAAEKQVGVALVVFAVVFVLCGVGISVEAYVKVTGGSLVIGEGVDGVIVGFAEKVFTPSLLGFLAISSAYGVLKASQLGSGTGLYAEGEAPRGEAPRGDRGDVGKGKAGKARKGGKKGKSGGF</sequence>
<keyword evidence="2" id="KW-1133">Transmembrane helix</keyword>
<proteinExistence type="predicted"/>
<feature type="region of interest" description="Disordered" evidence="1">
    <location>
        <begin position="202"/>
        <end position="239"/>
    </location>
</feature>
<evidence type="ECO:0000256" key="2">
    <source>
        <dbReference type="SAM" id="Phobius"/>
    </source>
</evidence>
<reference evidence="3 4" key="1">
    <citation type="submission" date="2017-03" db="EMBL/GenBank/DDBJ databases">
        <title>WGS assembly of Porphyra umbilicalis.</title>
        <authorList>
            <person name="Brawley S.H."/>
            <person name="Blouin N.A."/>
            <person name="Ficko-Blean E."/>
            <person name="Wheeler G.L."/>
            <person name="Lohr M."/>
            <person name="Goodson H.V."/>
            <person name="Jenkins J.W."/>
            <person name="Blaby-Haas C.E."/>
            <person name="Helliwell K.E."/>
            <person name="Chan C."/>
            <person name="Marriage T."/>
            <person name="Bhattacharya D."/>
            <person name="Klein A.S."/>
            <person name="Badis Y."/>
            <person name="Brodie J."/>
            <person name="Cao Y."/>
            <person name="Collen J."/>
            <person name="Dittami S.M."/>
            <person name="Gachon C.M."/>
            <person name="Green B.R."/>
            <person name="Karpowicz S."/>
            <person name="Kim J.W."/>
            <person name="Kudahl U."/>
            <person name="Lin S."/>
            <person name="Michel G."/>
            <person name="Mittag M."/>
            <person name="Olson B.J."/>
            <person name="Pangilinan J."/>
            <person name="Peng Y."/>
            <person name="Qiu H."/>
            <person name="Shu S."/>
            <person name="Singer J.T."/>
            <person name="Smith A.G."/>
            <person name="Sprecher B.N."/>
            <person name="Wagner V."/>
            <person name="Wang W."/>
            <person name="Wang Z.-Y."/>
            <person name="Yan J."/>
            <person name="Yarish C."/>
            <person name="Zoeuner-Riek S."/>
            <person name="Zhuang Y."/>
            <person name="Zou Y."/>
            <person name="Lindquist E.A."/>
            <person name="Grimwood J."/>
            <person name="Barry K."/>
            <person name="Rokhsar D.S."/>
            <person name="Schmutz J."/>
            <person name="Stiller J.W."/>
            <person name="Grossman A.R."/>
            <person name="Prochnik S.E."/>
        </authorList>
    </citation>
    <scope>NUCLEOTIDE SEQUENCE [LARGE SCALE GENOMIC DNA]</scope>
    <source>
        <strain evidence="3">4086291</strain>
    </source>
</reference>
<feature type="compositionally biased region" description="Basic residues" evidence="1">
    <location>
        <begin position="223"/>
        <end position="239"/>
    </location>
</feature>
<feature type="transmembrane region" description="Helical" evidence="2">
    <location>
        <begin position="171"/>
        <end position="189"/>
    </location>
</feature>
<evidence type="ECO:0000313" key="4">
    <source>
        <dbReference type="Proteomes" id="UP000218209"/>
    </source>
</evidence>
<keyword evidence="4" id="KW-1185">Reference proteome</keyword>
<feature type="region of interest" description="Disordered" evidence="1">
    <location>
        <begin position="20"/>
        <end position="98"/>
    </location>
</feature>
<dbReference type="EMBL" id="KV918967">
    <property type="protein sequence ID" value="OSX74020.1"/>
    <property type="molecule type" value="Genomic_DNA"/>
</dbReference>
<feature type="transmembrane region" description="Helical" evidence="2">
    <location>
        <begin position="123"/>
        <end position="143"/>
    </location>
</feature>
<evidence type="ECO:0000313" key="3">
    <source>
        <dbReference type="EMBL" id="OSX74020.1"/>
    </source>
</evidence>
<protein>
    <submittedName>
        <fullName evidence="3">Uncharacterized protein</fullName>
    </submittedName>
</protein>
<name>A0A1X6NZS2_PORUM</name>
<feature type="compositionally biased region" description="Basic and acidic residues" evidence="1">
    <location>
        <begin position="205"/>
        <end position="221"/>
    </location>
</feature>
<organism evidence="3 4">
    <name type="scientific">Porphyra umbilicalis</name>
    <name type="common">Purple laver</name>
    <name type="synonym">Red alga</name>
    <dbReference type="NCBI Taxonomy" id="2786"/>
    <lineage>
        <taxon>Eukaryota</taxon>
        <taxon>Rhodophyta</taxon>
        <taxon>Bangiophyceae</taxon>
        <taxon>Bangiales</taxon>
        <taxon>Bangiaceae</taxon>
        <taxon>Porphyra</taxon>
    </lineage>
</organism>
<keyword evidence="2" id="KW-0472">Membrane</keyword>
<accession>A0A1X6NZS2</accession>
<keyword evidence="2" id="KW-0812">Transmembrane</keyword>
<evidence type="ECO:0000256" key="1">
    <source>
        <dbReference type="SAM" id="MobiDB-lite"/>
    </source>
</evidence>
<dbReference type="AlphaFoldDB" id="A0A1X6NZS2"/>